<feature type="non-terminal residue" evidence="1">
    <location>
        <position position="95"/>
    </location>
</feature>
<keyword evidence="2" id="KW-1185">Reference proteome</keyword>
<proteinExistence type="predicted"/>
<comment type="caution">
    <text evidence="1">The sequence shown here is derived from an EMBL/GenBank/DDBJ whole genome shotgun (WGS) entry which is preliminary data.</text>
</comment>
<dbReference type="Proteomes" id="UP000601435">
    <property type="component" value="Unassembled WGS sequence"/>
</dbReference>
<name>A0A812JUU6_9DINO</name>
<dbReference type="EMBL" id="CAJNJA010006700">
    <property type="protein sequence ID" value="CAE7214319.1"/>
    <property type="molecule type" value="Genomic_DNA"/>
</dbReference>
<gene>
    <name evidence="1" type="primary">Sec61b</name>
    <name evidence="1" type="ORF">SNEC2469_LOCUS2375</name>
</gene>
<evidence type="ECO:0000313" key="2">
    <source>
        <dbReference type="Proteomes" id="UP000601435"/>
    </source>
</evidence>
<dbReference type="AlphaFoldDB" id="A0A812JUU6"/>
<feature type="non-terminal residue" evidence="1">
    <location>
        <position position="1"/>
    </location>
</feature>
<dbReference type="OrthoDB" id="424496at2759"/>
<organism evidence="1 2">
    <name type="scientific">Symbiodinium necroappetens</name>
    <dbReference type="NCBI Taxonomy" id="1628268"/>
    <lineage>
        <taxon>Eukaryota</taxon>
        <taxon>Sar</taxon>
        <taxon>Alveolata</taxon>
        <taxon>Dinophyceae</taxon>
        <taxon>Suessiales</taxon>
        <taxon>Symbiodiniaceae</taxon>
        <taxon>Symbiodinium</taxon>
    </lineage>
</organism>
<sequence>DFQVRVVRLLAELSEALKAGSPLLEIGSVVTLLEYCSCAWRKALKQAPGSPSAEKCWVPLQVLSRKPFQMPIAGLLKLYAAVLSNLPTWAADLRR</sequence>
<protein>
    <submittedName>
        <fullName evidence="1">Sec61b protein</fullName>
    </submittedName>
</protein>
<accession>A0A812JUU6</accession>
<reference evidence="1" key="1">
    <citation type="submission" date="2021-02" db="EMBL/GenBank/DDBJ databases">
        <authorList>
            <person name="Dougan E. K."/>
            <person name="Rhodes N."/>
            <person name="Thang M."/>
            <person name="Chan C."/>
        </authorList>
    </citation>
    <scope>NUCLEOTIDE SEQUENCE</scope>
</reference>
<evidence type="ECO:0000313" key="1">
    <source>
        <dbReference type="EMBL" id="CAE7214319.1"/>
    </source>
</evidence>